<dbReference type="AlphaFoldDB" id="A0A4Y8KUV4"/>
<organism evidence="1 2">
    <name type="scientific">Dysgonomonas capnocytophagoides</name>
    <dbReference type="NCBI Taxonomy" id="45254"/>
    <lineage>
        <taxon>Bacteria</taxon>
        <taxon>Pseudomonadati</taxon>
        <taxon>Bacteroidota</taxon>
        <taxon>Bacteroidia</taxon>
        <taxon>Bacteroidales</taxon>
        <taxon>Dysgonomonadaceae</taxon>
        <taxon>Dysgonomonas</taxon>
    </lineage>
</organism>
<accession>A0A4Y8KUV4</accession>
<evidence type="ECO:0000313" key="1">
    <source>
        <dbReference type="EMBL" id="TFD93088.1"/>
    </source>
</evidence>
<dbReference type="STRING" id="1121485.GCA_000426485_00703"/>
<dbReference type="Proteomes" id="UP000297861">
    <property type="component" value="Unassembled WGS sequence"/>
</dbReference>
<dbReference type="InterPro" id="IPR010181">
    <property type="entry name" value="CGCAxxGCC_motif"/>
</dbReference>
<keyword evidence="2" id="KW-1185">Reference proteome</keyword>
<name>A0A4Y8KUV4_9BACT</name>
<protein>
    <submittedName>
        <fullName evidence="1">C_GCAxxG_C_C family protein</fullName>
    </submittedName>
</protein>
<dbReference type="EMBL" id="SOML01000014">
    <property type="protein sequence ID" value="TFD93088.1"/>
    <property type="molecule type" value="Genomic_DNA"/>
</dbReference>
<gene>
    <name evidence="1" type="ORF">E2605_17485</name>
</gene>
<dbReference type="NCBIfam" id="TIGR01909">
    <property type="entry name" value="C_GCAxxG_C_C"/>
    <property type="match status" value="1"/>
</dbReference>
<dbReference type="OrthoDB" id="9791535at2"/>
<dbReference type="Pfam" id="PF09719">
    <property type="entry name" value="C_GCAxxG_C_C"/>
    <property type="match status" value="1"/>
</dbReference>
<dbReference type="RefSeq" id="WP_026627950.1">
    <property type="nucleotide sequence ID" value="NZ_AP028867.1"/>
</dbReference>
<evidence type="ECO:0000313" key="2">
    <source>
        <dbReference type="Proteomes" id="UP000297861"/>
    </source>
</evidence>
<sequence length="143" mass="15922">MQEDRINKALELHKQGFNCAQSVFVAYSDIYNLDKDIALRLSTSFGGGIGGMRHVCGAVSGMAMIAGLETGTYTPHDKDGKKQNYDVVKFLAGEFEKEHGSIICKQLLGLEECPTVTKKKPCDEYIRYCAQLIEEKLLNKEII</sequence>
<proteinExistence type="predicted"/>
<reference evidence="1 2" key="1">
    <citation type="submission" date="2019-03" db="EMBL/GenBank/DDBJ databases">
        <title>San Antonio Military Medical Center submission to MRSN (WRAIR), pending publication.</title>
        <authorList>
            <person name="Blyth D.M."/>
            <person name="Mccarthy S.L."/>
            <person name="Schall S.E."/>
            <person name="Stam J.A."/>
            <person name="Ong A.C."/>
            <person name="Mcgann P.T."/>
        </authorList>
    </citation>
    <scope>NUCLEOTIDE SEQUENCE [LARGE SCALE GENOMIC DNA]</scope>
    <source>
        <strain evidence="1 2">MRSN571793</strain>
    </source>
</reference>
<comment type="caution">
    <text evidence="1">The sequence shown here is derived from an EMBL/GenBank/DDBJ whole genome shotgun (WGS) entry which is preliminary data.</text>
</comment>